<comment type="caution">
    <text evidence="2">The sequence shown here is derived from an EMBL/GenBank/DDBJ whole genome shotgun (WGS) entry which is preliminary data.</text>
</comment>
<evidence type="ECO:0000313" key="2">
    <source>
        <dbReference type="EMBL" id="KAH7973209.1"/>
    </source>
</evidence>
<evidence type="ECO:0008006" key="4">
    <source>
        <dbReference type="Google" id="ProtNLM"/>
    </source>
</evidence>
<keyword evidence="3" id="KW-1185">Reference proteome</keyword>
<feature type="region of interest" description="Disordered" evidence="1">
    <location>
        <begin position="222"/>
        <end position="241"/>
    </location>
</feature>
<protein>
    <recommendedName>
        <fullName evidence="4">Tick transposon</fullName>
    </recommendedName>
</protein>
<sequence>MVRNAASRATQPEADRIVLGGVDALPTKMSKIEQPAISGTVKVLQEKKQNLLQSDREGGFVILTSSIYQDKATSATNETFAAARGFVPSKAKKKAVELCEQAGLPKFTASVKASKGTCLTAFCTVKTHKDSQPFRVIITERKTWQRCLGSYFQKAFSLLKVDDPYLVKRPLHSTATSGNPVRIEASASIPHRSHNTVTASHVSAHQDTPIKLETALVAADNAPERNRDVTPGRVAEELKLA</sequence>
<dbReference type="Proteomes" id="UP000821837">
    <property type="component" value="Chromosome 11"/>
</dbReference>
<dbReference type="EMBL" id="JABSTV010001247">
    <property type="protein sequence ID" value="KAH7973209.1"/>
    <property type="molecule type" value="Genomic_DNA"/>
</dbReference>
<reference evidence="2" key="2">
    <citation type="submission" date="2021-09" db="EMBL/GenBank/DDBJ databases">
        <authorList>
            <person name="Jia N."/>
            <person name="Wang J."/>
            <person name="Shi W."/>
            <person name="Du L."/>
            <person name="Sun Y."/>
            <person name="Zhan W."/>
            <person name="Jiang J."/>
            <person name="Wang Q."/>
            <person name="Zhang B."/>
            <person name="Ji P."/>
            <person name="Sakyi L.B."/>
            <person name="Cui X."/>
            <person name="Yuan T."/>
            <person name="Jiang B."/>
            <person name="Yang W."/>
            <person name="Lam T.T.-Y."/>
            <person name="Chang Q."/>
            <person name="Ding S."/>
            <person name="Wang X."/>
            <person name="Zhu J."/>
            <person name="Ruan X."/>
            <person name="Zhao L."/>
            <person name="Wei J."/>
            <person name="Que T."/>
            <person name="Du C."/>
            <person name="Cheng J."/>
            <person name="Dai P."/>
            <person name="Han X."/>
            <person name="Huang E."/>
            <person name="Gao Y."/>
            <person name="Liu J."/>
            <person name="Shao H."/>
            <person name="Ye R."/>
            <person name="Li L."/>
            <person name="Wei W."/>
            <person name="Wang X."/>
            <person name="Wang C."/>
            <person name="Huo Q."/>
            <person name="Li W."/>
            <person name="Guo W."/>
            <person name="Chen H."/>
            <person name="Chen S."/>
            <person name="Zhou L."/>
            <person name="Zhou L."/>
            <person name="Ni X."/>
            <person name="Tian J."/>
            <person name="Zhou Y."/>
            <person name="Sheng Y."/>
            <person name="Liu T."/>
            <person name="Pan Y."/>
            <person name="Xia L."/>
            <person name="Li J."/>
            <person name="Zhao F."/>
            <person name="Cao W."/>
        </authorList>
    </citation>
    <scope>NUCLEOTIDE SEQUENCE</scope>
    <source>
        <strain evidence="2">Rsan-2018</strain>
        <tissue evidence="2">Larvae</tissue>
    </source>
</reference>
<dbReference type="VEuPathDB" id="VectorBase:RSAN_046078"/>
<evidence type="ECO:0000256" key="1">
    <source>
        <dbReference type="SAM" id="MobiDB-lite"/>
    </source>
</evidence>
<dbReference type="AlphaFoldDB" id="A0A9D4QDG3"/>
<proteinExistence type="predicted"/>
<evidence type="ECO:0000313" key="3">
    <source>
        <dbReference type="Proteomes" id="UP000821837"/>
    </source>
</evidence>
<reference evidence="2" key="1">
    <citation type="journal article" date="2020" name="Cell">
        <title>Large-Scale Comparative Analyses of Tick Genomes Elucidate Their Genetic Diversity and Vector Capacities.</title>
        <authorList>
            <consortium name="Tick Genome and Microbiome Consortium (TIGMIC)"/>
            <person name="Jia N."/>
            <person name="Wang J."/>
            <person name="Shi W."/>
            <person name="Du L."/>
            <person name="Sun Y."/>
            <person name="Zhan W."/>
            <person name="Jiang J.F."/>
            <person name="Wang Q."/>
            <person name="Zhang B."/>
            <person name="Ji P."/>
            <person name="Bell-Sakyi L."/>
            <person name="Cui X.M."/>
            <person name="Yuan T.T."/>
            <person name="Jiang B.G."/>
            <person name="Yang W.F."/>
            <person name="Lam T.T."/>
            <person name="Chang Q.C."/>
            <person name="Ding S.J."/>
            <person name="Wang X.J."/>
            <person name="Zhu J.G."/>
            <person name="Ruan X.D."/>
            <person name="Zhao L."/>
            <person name="Wei J.T."/>
            <person name="Ye R.Z."/>
            <person name="Que T.C."/>
            <person name="Du C.H."/>
            <person name="Zhou Y.H."/>
            <person name="Cheng J.X."/>
            <person name="Dai P.F."/>
            <person name="Guo W.B."/>
            <person name="Han X.H."/>
            <person name="Huang E.J."/>
            <person name="Li L.F."/>
            <person name="Wei W."/>
            <person name="Gao Y.C."/>
            <person name="Liu J.Z."/>
            <person name="Shao H.Z."/>
            <person name="Wang X."/>
            <person name="Wang C.C."/>
            <person name="Yang T.C."/>
            <person name="Huo Q.B."/>
            <person name="Li W."/>
            <person name="Chen H.Y."/>
            <person name="Chen S.E."/>
            <person name="Zhou L.G."/>
            <person name="Ni X.B."/>
            <person name="Tian J.H."/>
            <person name="Sheng Y."/>
            <person name="Liu T."/>
            <person name="Pan Y.S."/>
            <person name="Xia L.Y."/>
            <person name="Li J."/>
            <person name="Zhao F."/>
            <person name="Cao W.C."/>
        </authorList>
    </citation>
    <scope>NUCLEOTIDE SEQUENCE</scope>
    <source>
        <strain evidence="2">Rsan-2018</strain>
    </source>
</reference>
<organism evidence="2 3">
    <name type="scientific">Rhipicephalus sanguineus</name>
    <name type="common">Brown dog tick</name>
    <name type="synonym">Ixodes sanguineus</name>
    <dbReference type="NCBI Taxonomy" id="34632"/>
    <lineage>
        <taxon>Eukaryota</taxon>
        <taxon>Metazoa</taxon>
        <taxon>Ecdysozoa</taxon>
        <taxon>Arthropoda</taxon>
        <taxon>Chelicerata</taxon>
        <taxon>Arachnida</taxon>
        <taxon>Acari</taxon>
        <taxon>Parasitiformes</taxon>
        <taxon>Ixodida</taxon>
        <taxon>Ixodoidea</taxon>
        <taxon>Ixodidae</taxon>
        <taxon>Rhipicephalinae</taxon>
        <taxon>Rhipicephalus</taxon>
        <taxon>Rhipicephalus</taxon>
    </lineage>
</organism>
<gene>
    <name evidence="2" type="ORF">HPB52_022925</name>
</gene>
<name>A0A9D4QDG3_RHISA</name>
<accession>A0A9D4QDG3</accession>